<reference evidence="1" key="1">
    <citation type="submission" date="2021-06" db="EMBL/GenBank/DDBJ databases">
        <authorList>
            <person name="Kallberg Y."/>
            <person name="Tangrot J."/>
            <person name="Rosling A."/>
        </authorList>
    </citation>
    <scope>NUCLEOTIDE SEQUENCE</scope>
    <source>
        <strain evidence="1">IL203A</strain>
    </source>
</reference>
<feature type="non-terminal residue" evidence="1">
    <location>
        <position position="1"/>
    </location>
</feature>
<evidence type="ECO:0000313" key="1">
    <source>
        <dbReference type="EMBL" id="CAG8652858.1"/>
    </source>
</evidence>
<sequence length="132" mass="15248">QIQNTQKLHILPNINILKTSSILQDTNLMRNPYSSYNNNHAKRDFINIIEKVIKEKTLAIVSKHITSNMPVYQFVGLIELKDCSANKIIKKLNEFFKIKNLLVLILDHFGSDETSAIVFENRLKILVDLELI</sequence>
<comment type="caution">
    <text evidence="1">The sequence shown here is derived from an EMBL/GenBank/DDBJ whole genome shotgun (WGS) entry which is preliminary data.</text>
</comment>
<organism evidence="1 2">
    <name type="scientific">Dentiscutata heterogama</name>
    <dbReference type="NCBI Taxonomy" id="1316150"/>
    <lineage>
        <taxon>Eukaryota</taxon>
        <taxon>Fungi</taxon>
        <taxon>Fungi incertae sedis</taxon>
        <taxon>Mucoromycota</taxon>
        <taxon>Glomeromycotina</taxon>
        <taxon>Glomeromycetes</taxon>
        <taxon>Diversisporales</taxon>
        <taxon>Gigasporaceae</taxon>
        <taxon>Dentiscutata</taxon>
    </lineage>
</organism>
<gene>
    <name evidence="1" type="ORF">DHETER_LOCUS9384</name>
</gene>
<dbReference type="EMBL" id="CAJVPU010016398">
    <property type="protein sequence ID" value="CAG8652858.1"/>
    <property type="molecule type" value="Genomic_DNA"/>
</dbReference>
<dbReference type="Proteomes" id="UP000789702">
    <property type="component" value="Unassembled WGS sequence"/>
</dbReference>
<accession>A0ACA9NFP2</accession>
<protein>
    <submittedName>
        <fullName evidence="1">3896_t:CDS:1</fullName>
    </submittedName>
</protein>
<name>A0ACA9NFP2_9GLOM</name>
<keyword evidence="2" id="KW-1185">Reference proteome</keyword>
<evidence type="ECO:0000313" key="2">
    <source>
        <dbReference type="Proteomes" id="UP000789702"/>
    </source>
</evidence>
<proteinExistence type="predicted"/>